<accession>B4RFT4</accession>
<feature type="domain" description="TonB C-terminal" evidence="2">
    <location>
        <begin position="65"/>
        <end position="139"/>
    </location>
</feature>
<dbReference type="eggNOG" id="COG0810">
    <property type="taxonomic scope" value="Bacteria"/>
</dbReference>
<dbReference type="Proteomes" id="UP000001868">
    <property type="component" value="Chromosome"/>
</dbReference>
<gene>
    <name evidence="3" type="ordered locus">PHZ_c2337</name>
</gene>
<evidence type="ECO:0000313" key="4">
    <source>
        <dbReference type="Proteomes" id="UP000001868"/>
    </source>
</evidence>
<dbReference type="EMBL" id="CP000747">
    <property type="protein sequence ID" value="ACG78747.1"/>
    <property type="molecule type" value="Genomic_DNA"/>
</dbReference>
<sequence length="246" mass="25774">MRHWQGCQPAALGFSCAWKPGVASPMPVAPPVTLLAAALLQSAASAPAPEARIVRPPDLNLLYIYPQTARAAGVEGSGTVTCAVSADGALSACRPVGEEPAGFGFGVAAANVAKRYRAEPAAPGAALPAEATFAIGFRLRPAWGPLVRVDAHDGWAVLQTPFVWQEFFPDRPRKEGVAGEVEVKCAPGRKGKATCEVVRETPEGYGYGKAALKVQQTLRLSPPPGGAQATGRVVRTTVRFDPRPKD</sequence>
<dbReference type="Pfam" id="PF03544">
    <property type="entry name" value="TonB_C"/>
    <property type="match status" value="1"/>
</dbReference>
<evidence type="ECO:0000259" key="2">
    <source>
        <dbReference type="Pfam" id="PF03544"/>
    </source>
</evidence>
<organism evidence="3 4">
    <name type="scientific">Phenylobacterium zucineum (strain HLK1)</name>
    <dbReference type="NCBI Taxonomy" id="450851"/>
    <lineage>
        <taxon>Bacteria</taxon>
        <taxon>Pseudomonadati</taxon>
        <taxon>Pseudomonadota</taxon>
        <taxon>Alphaproteobacteria</taxon>
        <taxon>Caulobacterales</taxon>
        <taxon>Caulobacteraceae</taxon>
        <taxon>Phenylobacterium</taxon>
    </lineage>
</organism>
<dbReference type="AlphaFoldDB" id="B4RFT4"/>
<dbReference type="PROSITE" id="PS51257">
    <property type="entry name" value="PROKAR_LIPOPROTEIN"/>
    <property type="match status" value="1"/>
</dbReference>
<dbReference type="HOGENOM" id="CLU_1128243_0_0_5"/>
<protein>
    <recommendedName>
        <fullName evidence="2">TonB C-terminal domain-containing protein</fullName>
    </recommendedName>
</protein>
<dbReference type="KEGG" id="pzu:PHZ_c2337"/>
<proteinExistence type="predicted"/>
<dbReference type="Gene3D" id="3.30.2420.10">
    <property type="entry name" value="TonB"/>
    <property type="match status" value="1"/>
</dbReference>
<dbReference type="InterPro" id="IPR037682">
    <property type="entry name" value="TonB_C"/>
</dbReference>
<dbReference type="SUPFAM" id="SSF74653">
    <property type="entry name" value="TolA/TonB C-terminal domain"/>
    <property type="match status" value="1"/>
</dbReference>
<evidence type="ECO:0000256" key="1">
    <source>
        <dbReference type="SAM" id="MobiDB-lite"/>
    </source>
</evidence>
<dbReference type="STRING" id="450851.PHZ_c2337"/>
<keyword evidence="4" id="KW-1185">Reference proteome</keyword>
<dbReference type="OrthoDB" id="7201913at2"/>
<feature type="region of interest" description="Disordered" evidence="1">
    <location>
        <begin position="222"/>
        <end position="246"/>
    </location>
</feature>
<name>B4RFT4_PHEZH</name>
<evidence type="ECO:0000313" key="3">
    <source>
        <dbReference type="EMBL" id="ACG78747.1"/>
    </source>
</evidence>
<dbReference type="GO" id="GO:0055085">
    <property type="term" value="P:transmembrane transport"/>
    <property type="evidence" value="ECO:0007669"/>
    <property type="project" value="InterPro"/>
</dbReference>
<reference evidence="3 4" key="1">
    <citation type="journal article" date="2008" name="BMC Genomics">
        <title>Complete genome of Phenylobacterium zucineum - a novel facultative intracellular bacterium isolated from human erythroleukemia cell line K562.</title>
        <authorList>
            <person name="Luo Y."/>
            <person name="Xu X."/>
            <person name="Ding Z."/>
            <person name="Liu Z."/>
            <person name="Zhang B."/>
            <person name="Yan Z."/>
            <person name="Sun J."/>
            <person name="Hu S."/>
            <person name="Hu X."/>
        </authorList>
    </citation>
    <scope>NUCLEOTIDE SEQUENCE [LARGE SCALE GENOMIC DNA]</scope>
    <source>
        <strain evidence="3 4">HLK1</strain>
    </source>
</reference>